<dbReference type="PANTHER" id="PTHR30632">
    <property type="entry name" value="MOLYBDATE-BINDING PERIPLASMIC PROTEIN"/>
    <property type="match status" value="1"/>
</dbReference>
<reference evidence="1 2" key="1">
    <citation type="submission" date="2024-09" db="EMBL/GenBank/DDBJ databases">
        <authorList>
            <person name="Sun Q."/>
            <person name="Mori K."/>
        </authorList>
    </citation>
    <scope>NUCLEOTIDE SEQUENCE [LARGE SCALE GENOMIC DNA]</scope>
    <source>
        <strain evidence="1 2">TBRC 5777</strain>
    </source>
</reference>
<comment type="caution">
    <text evidence="1">The sequence shown here is derived from an EMBL/GenBank/DDBJ whole genome shotgun (WGS) entry which is preliminary data.</text>
</comment>
<organism evidence="1 2">
    <name type="scientific">Roseomonas elaeocarpi</name>
    <dbReference type="NCBI Taxonomy" id="907779"/>
    <lineage>
        <taxon>Bacteria</taxon>
        <taxon>Pseudomonadati</taxon>
        <taxon>Pseudomonadota</taxon>
        <taxon>Alphaproteobacteria</taxon>
        <taxon>Acetobacterales</taxon>
        <taxon>Roseomonadaceae</taxon>
        <taxon>Roseomonas</taxon>
    </lineage>
</organism>
<dbReference type="Gene3D" id="3.40.190.10">
    <property type="entry name" value="Periplasmic binding protein-like II"/>
    <property type="match status" value="2"/>
</dbReference>
<evidence type="ECO:0000313" key="1">
    <source>
        <dbReference type="EMBL" id="MFC0407007.1"/>
    </source>
</evidence>
<dbReference type="EMBL" id="JBHLUN010000002">
    <property type="protein sequence ID" value="MFC0407007.1"/>
    <property type="molecule type" value="Genomic_DNA"/>
</dbReference>
<dbReference type="InterPro" id="IPR050682">
    <property type="entry name" value="ModA/WtpA"/>
</dbReference>
<dbReference type="NCBIfam" id="NF002917">
    <property type="entry name" value="PRK03537.1-3"/>
    <property type="match status" value="1"/>
</dbReference>
<accession>A0ABV6JMR5</accession>
<dbReference type="Pfam" id="PF13531">
    <property type="entry name" value="SBP_bac_11"/>
    <property type="match status" value="1"/>
</dbReference>
<gene>
    <name evidence="1" type="ORF">ACFFGY_02020</name>
</gene>
<sequence length="254" mass="26485">MATLVPVRLLSAGSLSAAARDLIQAFTGQQGVVVEATFGPAGLLRERIEEGEAADLFASASLEHAQILARAGRSAAPVIFARNALCALVRPGLAVTPDTLLDRLLDPAVRLGTSTPGADPSGDYAWDLFARAGTIRPGARTVLETKALKLVGGRDVAPAPPGRHAVGWHMAEGRADIFLSYRTTAAAVLRDSPGTQVLSLPQDLAVGADYALALLSDHPGAARLAFFILSPEGQAILDRHGFVTVTEARSARRG</sequence>
<protein>
    <submittedName>
        <fullName evidence="1">Molybdate ABC transporter substrate-binding protein</fullName>
    </submittedName>
</protein>
<dbReference type="PANTHER" id="PTHR30632:SF0">
    <property type="entry name" value="SULFATE-BINDING PROTEIN"/>
    <property type="match status" value="1"/>
</dbReference>
<name>A0ABV6JMR5_9PROT</name>
<proteinExistence type="predicted"/>
<evidence type="ECO:0000313" key="2">
    <source>
        <dbReference type="Proteomes" id="UP001589865"/>
    </source>
</evidence>
<dbReference type="Proteomes" id="UP001589865">
    <property type="component" value="Unassembled WGS sequence"/>
</dbReference>
<dbReference type="RefSeq" id="WP_377042698.1">
    <property type="nucleotide sequence ID" value="NZ_JBHLUN010000002.1"/>
</dbReference>
<dbReference type="SUPFAM" id="SSF53850">
    <property type="entry name" value="Periplasmic binding protein-like II"/>
    <property type="match status" value="1"/>
</dbReference>
<keyword evidence="2" id="KW-1185">Reference proteome</keyword>